<dbReference type="SUPFAM" id="SSF53335">
    <property type="entry name" value="S-adenosyl-L-methionine-dependent methyltransferases"/>
    <property type="match status" value="1"/>
</dbReference>
<evidence type="ECO:0000256" key="2">
    <source>
        <dbReference type="ARBA" id="ARBA00004913"/>
    </source>
</evidence>
<dbReference type="Pfam" id="PF03492">
    <property type="entry name" value="Methyltransf_7"/>
    <property type="match status" value="3"/>
</dbReference>
<dbReference type="PANTHER" id="PTHR31009">
    <property type="entry name" value="S-ADENOSYL-L-METHIONINE:CARBOXYL METHYLTRANSFERASE FAMILY PROTEIN"/>
    <property type="match status" value="1"/>
</dbReference>
<evidence type="ECO:0000256" key="5">
    <source>
        <dbReference type="ARBA" id="ARBA00022679"/>
    </source>
</evidence>
<dbReference type="InterPro" id="IPR029063">
    <property type="entry name" value="SAM-dependent_MTases_sf"/>
</dbReference>
<reference evidence="9" key="1">
    <citation type="journal article" date="2014" name="Science">
        <title>The coffee genome provides insight into the convergent evolution of caffeine biosynthesis.</title>
        <authorList>
            <person name="Denoeud F."/>
            <person name="Carretero-Paulet L."/>
            <person name="Dereeper A."/>
            <person name="Droc G."/>
            <person name="Guyot R."/>
            <person name="Pietrella M."/>
            <person name="Zheng C."/>
            <person name="Alberti A."/>
            <person name="Anthony F."/>
            <person name="Aprea G."/>
            <person name="Aury J.M."/>
            <person name="Bento P."/>
            <person name="Bernard M."/>
            <person name="Bocs S."/>
            <person name="Campa C."/>
            <person name="Cenci A."/>
            <person name="Combes M.C."/>
            <person name="Crouzillat D."/>
            <person name="Da Silva C."/>
            <person name="Daddiego L."/>
            <person name="De Bellis F."/>
            <person name="Dussert S."/>
            <person name="Garsmeur O."/>
            <person name="Gayraud T."/>
            <person name="Guignon V."/>
            <person name="Jahn K."/>
            <person name="Jamilloux V."/>
            <person name="Joet T."/>
            <person name="Labadie K."/>
            <person name="Lan T."/>
            <person name="Leclercq J."/>
            <person name="Lepelley M."/>
            <person name="Leroy T."/>
            <person name="Li L.T."/>
            <person name="Librado P."/>
            <person name="Lopez L."/>
            <person name="Munoz A."/>
            <person name="Noel B."/>
            <person name="Pallavicini A."/>
            <person name="Perrotta G."/>
            <person name="Poncet V."/>
            <person name="Pot D."/>
            <person name="Priyono X."/>
            <person name="Rigoreau M."/>
            <person name="Rouard M."/>
            <person name="Rozas J."/>
            <person name="Tranchant-Dubreuil C."/>
            <person name="VanBuren R."/>
            <person name="Zhang Q."/>
            <person name="Andrade A.C."/>
            <person name="Argout X."/>
            <person name="Bertrand B."/>
            <person name="de Kochko A."/>
            <person name="Graziosi G."/>
            <person name="Henry R.J."/>
            <person name="Jayarama X."/>
            <person name="Ming R."/>
            <person name="Nagai C."/>
            <person name="Rounsley S."/>
            <person name="Sankoff D."/>
            <person name="Giuliano G."/>
            <person name="Albert V.A."/>
            <person name="Wincker P."/>
            <person name="Lashermes P."/>
        </authorList>
    </citation>
    <scope>NUCLEOTIDE SEQUENCE [LARGE SCALE GENOMIC DNA]</scope>
    <source>
        <strain evidence="9">cv. DH200-94</strain>
    </source>
</reference>
<dbReference type="STRING" id="49390.A0A068VAV2"/>
<dbReference type="Gene3D" id="1.10.1200.270">
    <property type="entry name" value="Methyltransferase, alpha-helical capping domain"/>
    <property type="match status" value="3"/>
</dbReference>
<keyword evidence="7" id="KW-0460">Magnesium</keyword>
<dbReference type="OMA" id="CAYYVTG"/>
<proteinExistence type="inferred from homology"/>
<dbReference type="Gramene" id="CDP16798">
    <property type="protein sequence ID" value="CDP16798"/>
    <property type="gene ID" value="GSCOC_T00019313001"/>
</dbReference>
<dbReference type="GO" id="GO:0046872">
    <property type="term" value="F:metal ion binding"/>
    <property type="evidence" value="ECO:0007669"/>
    <property type="project" value="UniProtKB-KW"/>
</dbReference>
<dbReference type="PhylomeDB" id="A0A068VAV2"/>
<dbReference type="EMBL" id="HG739220">
    <property type="protein sequence ID" value="CDP16798.1"/>
    <property type="molecule type" value="Genomic_DNA"/>
</dbReference>
<evidence type="ECO:0000256" key="3">
    <source>
        <dbReference type="ARBA" id="ARBA00007967"/>
    </source>
</evidence>
<accession>A0A068VAV2</accession>
<organism evidence="8 9">
    <name type="scientific">Coffea canephora</name>
    <name type="common">Robusta coffee</name>
    <dbReference type="NCBI Taxonomy" id="49390"/>
    <lineage>
        <taxon>Eukaryota</taxon>
        <taxon>Viridiplantae</taxon>
        <taxon>Streptophyta</taxon>
        <taxon>Embryophyta</taxon>
        <taxon>Tracheophyta</taxon>
        <taxon>Spermatophyta</taxon>
        <taxon>Magnoliopsida</taxon>
        <taxon>eudicotyledons</taxon>
        <taxon>Gunneridae</taxon>
        <taxon>Pentapetalae</taxon>
        <taxon>asterids</taxon>
        <taxon>lamiids</taxon>
        <taxon>Gentianales</taxon>
        <taxon>Rubiaceae</taxon>
        <taxon>Ixoroideae</taxon>
        <taxon>Gardenieae complex</taxon>
        <taxon>Bertiereae - Coffeeae clade</taxon>
        <taxon>Coffeeae</taxon>
        <taxon>Coffea</taxon>
    </lineage>
</organism>
<dbReference type="AlphaFoldDB" id="A0A068VAV2"/>
<dbReference type="InterPro" id="IPR042086">
    <property type="entry name" value="MeTrfase_capping"/>
</dbReference>
<dbReference type="GO" id="GO:0032259">
    <property type="term" value="P:methylation"/>
    <property type="evidence" value="ECO:0007669"/>
    <property type="project" value="UniProtKB-KW"/>
</dbReference>
<evidence type="ECO:0000313" key="8">
    <source>
        <dbReference type="EMBL" id="CDP16798.1"/>
    </source>
</evidence>
<protein>
    <submittedName>
        <fullName evidence="8">Uncharacterized protein</fullName>
    </submittedName>
</protein>
<comment type="similarity">
    <text evidence="3">Belongs to the methyltransferase superfamily. Type-7 methyltransferase family.</text>
</comment>
<keyword evidence="9" id="KW-1185">Reference proteome</keyword>
<gene>
    <name evidence="8" type="ORF">GSCOC_T00019313001</name>
</gene>
<keyword evidence="6" id="KW-0479">Metal-binding</keyword>
<name>A0A068VAV2_COFCA</name>
<evidence type="ECO:0000313" key="9">
    <source>
        <dbReference type="Proteomes" id="UP000295252"/>
    </source>
</evidence>
<evidence type="ECO:0000256" key="7">
    <source>
        <dbReference type="ARBA" id="ARBA00022842"/>
    </source>
</evidence>
<dbReference type="Proteomes" id="UP000295252">
    <property type="component" value="Chromosome I"/>
</dbReference>
<dbReference type="InterPro" id="IPR005299">
    <property type="entry name" value="MeTrfase_7"/>
</dbReference>
<dbReference type="InParanoid" id="A0A068VAV2"/>
<comment type="pathway">
    <text evidence="2">Alkaloid biosynthesis.</text>
</comment>
<evidence type="ECO:0000256" key="4">
    <source>
        <dbReference type="ARBA" id="ARBA00022603"/>
    </source>
</evidence>
<keyword evidence="5" id="KW-0808">Transferase</keyword>
<evidence type="ECO:0000256" key="6">
    <source>
        <dbReference type="ARBA" id="ARBA00022723"/>
    </source>
</evidence>
<evidence type="ECO:0000256" key="1">
    <source>
        <dbReference type="ARBA" id="ARBA00001946"/>
    </source>
</evidence>
<sequence length="282" mass="31794">MEMQQVLRMRGGDDHASCAKNSAFQILISMKVSSELKRSIQEFCRANLPAAAGCISITDLGCASGSNTLWAIQDVIENFDRKCHDSNIYLPRPSIQYYEGSPGSCFIAAMPGSFHGRLLPDNSMHFIHSCYSLHWLSQVPRELVTQKGMPLSKGNIYIGKTSPRSVSKWVIWAGMTMNDMVIEGLIEEKAVDNFNLPHYQPSVEELRTIIEKNHAFKIGYLDIIEVQWVDAEAADYGKNYTFDKNTNGIIDDFFRMFDPKISQYHGKIKDSSNNHAVSLSRI</sequence>
<keyword evidence="4" id="KW-0489">Methyltransferase</keyword>
<dbReference type="Gene3D" id="3.40.50.150">
    <property type="entry name" value="Vaccinia Virus protein VP39"/>
    <property type="match status" value="3"/>
</dbReference>
<dbReference type="GO" id="GO:0008168">
    <property type="term" value="F:methyltransferase activity"/>
    <property type="evidence" value="ECO:0007669"/>
    <property type="project" value="UniProtKB-KW"/>
</dbReference>
<comment type="cofactor">
    <cofactor evidence="1">
        <name>Mg(2+)</name>
        <dbReference type="ChEBI" id="CHEBI:18420"/>
    </cofactor>
</comment>